<feature type="region of interest" description="Interaction with substrate tRNA" evidence="10">
    <location>
        <begin position="43"/>
        <end position="46"/>
    </location>
</feature>
<protein>
    <recommendedName>
        <fullName evidence="10">tRNA dimethylallyltransferase</fullName>
        <ecNumber evidence="10">2.5.1.75</ecNumber>
    </recommendedName>
    <alternativeName>
        <fullName evidence="10">Dimethylallyl diphosphate:tRNA dimethylallyltransferase</fullName>
        <shortName evidence="10">DMAPP:tRNA dimethylallyltransferase</shortName>
        <shortName evidence="10">DMATase</shortName>
    </alternativeName>
    <alternativeName>
        <fullName evidence="10">Isopentenyl-diphosphate:tRNA isopentenyltransferase</fullName>
        <shortName evidence="10">IPP transferase</shortName>
        <shortName evidence="10">IPPT</shortName>
        <shortName evidence="10">IPTase</shortName>
    </alternativeName>
</protein>
<proteinExistence type="inferred from homology"/>
<dbReference type="HAMAP" id="MF_00185">
    <property type="entry name" value="IPP_trans"/>
    <property type="match status" value="1"/>
</dbReference>
<evidence type="ECO:0000256" key="9">
    <source>
        <dbReference type="ARBA" id="ARBA00049563"/>
    </source>
</evidence>
<comment type="similarity">
    <text evidence="3 10 13">Belongs to the IPP transferase family.</text>
</comment>
<dbReference type="Gene3D" id="1.10.20.140">
    <property type="match status" value="1"/>
</dbReference>
<accession>A0A4Q7ZB35</accession>
<comment type="catalytic activity">
    <reaction evidence="9 10 11">
        <text>adenosine(37) in tRNA + dimethylallyl diphosphate = N(6)-dimethylallyladenosine(37) in tRNA + diphosphate</text>
        <dbReference type="Rhea" id="RHEA:26482"/>
        <dbReference type="Rhea" id="RHEA-COMP:10162"/>
        <dbReference type="Rhea" id="RHEA-COMP:10375"/>
        <dbReference type="ChEBI" id="CHEBI:33019"/>
        <dbReference type="ChEBI" id="CHEBI:57623"/>
        <dbReference type="ChEBI" id="CHEBI:74411"/>
        <dbReference type="ChEBI" id="CHEBI:74415"/>
        <dbReference type="EC" id="2.5.1.75"/>
    </reaction>
</comment>
<keyword evidence="6 10" id="KW-0547">Nucleotide-binding</keyword>
<evidence type="ECO:0000256" key="12">
    <source>
        <dbReference type="RuleBase" id="RU003784"/>
    </source>
</evidence>
<evidence type="ECO:0000256" key="6">
    <source>
        <dbReference type="ARBA" id="ARBA00022741"/>
    </source>
</evidence>
<evidence type="ECO:0000256" key="1">
    <source>
        <dbReference type="ARBA" id="ARBA00001946"/>
    </source>
</evidence>
<comment type="caution">
    <text evidence="10">Lacks conserved residue(s) required for the propagation of feature annotation.</text>
</comment>
<dbReference type="FunFam" id="1.10.20.140:FF:000001">
    <property type="entry name" value="tRNA dimethylallyltransferase"/>
    <property type="match status" value="1"/>
</dbReference>
<evidence type="ECO:0000256" key="11">
    <source>
        <dbReference type="RuleBase" id="RU003783"/>
    </source>
</evidence>
<feature type="site" description="Interaction with substrate tRNA" evidence="10">
    <location>
        <position position="131"/>
    </location>
</feature>
<keyword evidence="4 10" id="KW-0808">Transferase</keyword>
<keyword evidence="5 10" id="KW-0819">tRNA processing</keyword>
<dbReference type="EC" id="2.5.1.75" evidence="10"/>
<feature type="binding site" evidence="10">
    <location>
        <begin position="20"/>
        <end position="25"/>
    </location>
    <ligand>
        <name>substrate</name>
    </ligand>
</feature>
<comment type="function">
    <text evidence="2 10 12">Catalyzes the transfer of a dimethylallyl group onto the adenine at position 37 in tRNAs that read codons beginning with uridine, leading to the formation of N6-(dimethylallyl)adenosine (i(6)A).</text>
</comment>
<keyword evidence="8 10" id="KW-0460">Magnesium</keyword>
<dbReference type="GO" id="GO:0052381">
    <property type="term" value="F:tRNA dimethylallyltransferase activity"/>
    <property type="evidence" value="ECO:0007669"/>
    <property type="project" value="UniProtKB-UniRule"/>
</dbReference>
<evidence type="ECO:0000256" key="4">
    <source>
        <dbReference type="ARBA" id="ARBA00022679"/>
    </source>
</evidence>
<dbReference type="PANTHER" id="PTHR11088:SF60">
    <property type="entry name" value="TRNA DIMETHYLALLYLTRANSFERASE"/>
    <property type="match status" value="1"/>
</dbReference>
<evidence type="ECO:0000256" key="2">
    <source>
        <dbReference type="ARBA" id="ARBA00003213"/>
    </source>
</evidence>
<dbReference type="Pfam" id="PF01715">
    <property type="entry name" value="IPPT"/>
    <property type="match status" value="1"/>
</dbReference>
<comment type="caution">
    <text evidence="14">The sequence shown here is derived from an EMBL/GenBank/DDBJ whole genome shotgun (WGS) entry which is preliminary data.</text>
</comment>
<feature type="site" description="Interaction with substrate tRNA" evidence="10">
    <location>
        <position position="109"/>
    </location>
</feature>
<dbReference type="InterPro" id="IPR039657">
    <property type="entry name" value="Dimethylallyltransferase"/>
</dbReference>
<evidence type="ECO:0000256" key="8">
    <source>
        <dbReference type="ARBA" id="ARBA00022842"/>
    </source>
</evidence>
<name>A0A4Q7ZB35_9GAMM</name>
<dbReference type="OrthoDB" id="9776390at2"/>
<dbReference type="EMBL" id="SHKX01000011">
    <property type="protein sequence ID" value="RZU47019.1"/>
    <property type="molecule type" value="Genomic_DNA"/>
</dbReference>
<evidence type="ECO:0000256" key="3">
    <source>
        <dbReference type="ARBA" id="ARBA00005842"/>
    </source>
</evidence>
<comment type="subunit">
    <text evidence="10">Monomer.</text>
</comment>
<gene>
    <name evidence="10" type="primary">miaA</name>
    <name evidence="14" type="ORF">EV700_1408</name>
</gene>
<dbReference type="PANTHER" id="PTHR11088">
    <property type="entry name" value="TRNA DIMETHYLALLYLTRANSFERASE"/>
    <property type="match status" value="1"/>
</dbReference>
<feature type="binding site" evidence="10">
    <location>
        <begin position="18"/>
        <end position="25"/>
    </location>
    <ligand>
        <name>ATP</name>
        <dbReference type="ChEBI" id="CHEBI:30616"/>
    </ligand>
</feature>
<organism evidence="14 15">
    <name type="scientific">Fluviicoccus keumensis</name>
    <dbReference type="NCBI Taxonomy" id="1435465"/>
    <lineage>
        <taxon>Bacteria</taxon>
        <taxon>Pseudomonadati</taxon>
        <taxon>Pseudomonadota</taxon>
        <taxon>Gammaproteobacteria</taxon>
        <taxon>Moraxellales</taxon>
        <taxon>Moraxellaceae</taxon>
        <taxon>Fluviicoccus</taxon>
    </lineage>
</organism>
<dbReference type="GO" id="GO:0005524">
    <property type="term" value="F:ATP binding"/>
    <property type="evidence" value="ECO:0007669"/>
    <property type="project" value="UniProtKB-UniRule"/>
</dbReference>
<dbReference type="Proteomes" id="UP000292423">
    <property type="component" value="Unassembled WGS sequence"/>
</dbReference>
<keyword evidence="15" id="KW-1185">Reference proteome</keyword>
<evidence type="ECO:0000256" key="5">
    <source>
        <dbReference type="ARBA" id="ARBA00022694"/>
    </source>
</evidence>
<evidence type="ECO:0000256" key="10">
    <source>
        <dbReference type="HAMAP-Rule" id="MF_00185"/>
    </source>
</evidence>
<comment type="cofactor">
    <cofactor evidence="1 10">
        <name>Mg(2+)</name>
        <dbReference type="ChEBI" id="CHEBI:18420"/>
    </cofactor>
</comment>
<dbReference type="Gene3D" id="3.40.50.300">
    <property type="entry name" value="P-loop containing nucleotide triphosphate hydrolases"/>
    <property type="match status" value="1"/>
</dbReference>
<evidence type="ECO:0000313" key="14">
    <source>
        <dbReference type="EMBL" id="RZU47019.1"/>
    </source>
</evidence>
<sequence>MPLALPDQPLPPAVFLMGPTASGKTELAIQLAETGRFELISVDSGMIYRGMDIGTAKPDAAELARAPHRLIDVIDPAEAWSAADFRRAALSAMEEIHAAGRIPLLVGGTMLYFKVLKDGLADMPEADEGVRAAILADALQNGWPSIHARLAEVDPVTAARLKPNDSQRLQRALEVWLVTGKPMSQWHAEQQSQSLPWSVLELALMPDDRAVLHERIERRFDLMLERGFIEEVERLRARGDLSPDLPSMRSVGYRQVWEYLDGQMDREEMRYRGIVATRQLAKRQFTWLRGFGDSVHFLTTEAVPIVRQKALQKVENHLKLDTGKC</sequence>
<evidence type="ECO:0000256" key="7">
    <source>
        <dbReference type="ARBA" id="ARBA00022840"/>
    </source>
</evidence>
<dbReference type="InterPro" id="IPR027417">
    <property type="entry name" value="P-loop_NTPase"/>
</dbReference>
<dbReference type="AlphaFoldDB" id="A0A4Q7ZB35"/>
<dbReference type="NCBIfam" id="TIGR00174">
    <property type="entry name" value="miaA"/>
    <property type="match status" value="1"/>
</dbReference>
<evidence type="ECO:0000256" key="13">
    <source>
        <dbReference type="RuleBase" id="RU003785"/>
    </source>
</evidence>
<dbReference type="RefSeq" id="WP_130412153.1">
    <property type="nucleotide sequence ID" value="NZ_SHKX01000011.1"/>
</dbReference>
<keyword evidence="7 10" id="KW-0067">ATP-binding</keyword>
<evidence type="ECO:0000313" key="15">
    <source>
        <dbReference type="Proteomes" id="UP000292423"/>
    </source>
</evidence>
<dbReference type="GO" id="GO:0006400">
    <property type="term" value="P:tRNA modification"/>
    <property type="evidence" value="ECO:0007669"/>
    <property type="project" value="TreeGrafter"/>
</dbReference>
<dbReference type="SUPFAM" id="SSF52540">
    <property type="entry name" value="P-loop containing nucleoside triphosphate hydrolases"/>
    <property type="match status" value="2"/>
</dbReference>
<reference evidence="14 15" key="1">
    <citation type="submission" date="2019-02" db="EMBL/GenBank/DDBJ databases">
        <title>Genomic Encyclopedia of Type Strains, Phase IV (KMG-IV): sequencing the most valuable type-strain genomes for metagenomic binning, comparative biology and taxonomic classification.</title>
        <authorList>
            <person name="Goeker M."/>
        </authorList>
    </citation>
    <scope>NUCLEOTIDE SEQUENCE [LARGE SCALE GENOMIC DNA]</scope>
    <source>
        <strain evidence="14 15">DSM 105135</strain>
    </source>
</reference>
<feature type="region of interest" description="Interaction with substrate tRNA" evidence="10">
    <location>
        <begin position="167"/>
        <end position="171"/>
    </location>
</feature>
<dbReference type="InterPro" id="IPR018022">
    <property type="entry name" value="IPT"/>
</dbReference>